<evidence type="ECO:0000256" key="5">
    <source>
        <dbReference type="SAM" id="Phobius"/>
    </source>
</evidence>
<sequence length="292" mass="31498">MNELEIEVAAGLYLQQSQVKIMGATADAQDQGRTLVEINLVPLGEKFDNTTAILTSDRLLHKRLSLNSTLFGTYDVVSISYPGVPPSPPYGNIFGSGPTGSTGDLPITANFVNKNQKMNIRIIAIIVLSAFVLLLVLAGAISVLIKWRKVRRPSNAVGPAFPSSLNKRSGIGSMLSSSITSSPSMSLISTMATCALPVKTFTLVELEKATSNFSSMRILGEGGFGRVYRGVMGDGSEVAVKLLTRDNQNGDREFIAEVEMLSRLHHRNLVKLVGICIEGRIRCLVYELVPNG</sequence>
<dbReference type="PANTHER" id="PTHR47989:SF40">
    <property type="entry name" value="RECEPTOR-LIKE SERINE_THREONINE-PROTEIN KINASE ALE2"/>
    <property type="match status" value="1"/>
</dbReference>
<dbReference type="PROSITE" id="PS00107">
    <property type="entry name" value="PROTEIN_KINASE_ATP"/>
    <property type="match status" value="1"/>
</dbReference>
<evidence type="ECO:0000256" key="3">
    <source>
        <dbReference type="ARBA" id="ARBA00022840"/>
    </source>
</evidence>
<dbReference type="InterPro" id="IPR000719">
    <property type="entry name" value="Prot_kinase_dom"/>
</dbReference>
<keyword evidence="1" id="KW-0808">Transferase</keyword>
<keyword evidence="1" id="KW-0723">Serine/threonine-protein kinase</keyword>
<keyword evidence="1" id="KW-0418">Kinase</keyword>
<dbReference type="Gene3D" id="3.30.200.20">
    <property type="entry name" value="Phosphorylase Kinase, domain 1"/>
    <property type="match status" value="1"/>
</dbReference>
<dbReference type="InterPro" id="IPR057597">
    <property type="entry name" value="ALE2_N"/>
</dbReference>
<keyword evidence="5" id="KW-0472">Membrane</keyword>
<evidence type="ECO:0000256" key="1">
    <source>
        <dbReference type="ARBA" id="ARBA00022527"/>
    </source>
</evidence>
<feature type="transmembrane region" description="Helical" evidence="5">
    <location>
        <begin position="122"/>
        <end position="145"/>
    </location>
</feature>
<dbReference type="AlphaFoldDB" id="A0A7J8P5V1"/>
<gene>
    <name evidence="7" type="ORF">Gorai_015335</name>
</gene>
<reference evidence="7 8" key="1">
    <citation type="journal article" date="2019" name="Genome Biol. Evol.">
        <title>Insights into the evolution of the New World diploid cottons (Gossypium, subgenus Houzingenia) based on genome sequencing.</title>
        <authorList>
            <person name="Grover C.E."/>
            <person name="Arick M.A. 2nd"/>
            <person name="Thrash A."/>
            <person name="Conover J.L."/>
            <person name="Sanders W.S."/>
            <person name="Peterson D.G."/>
            <person name="Frelichowski J.E."/>
            <person name="Scheffler J.A."/>
            <person name="Scheffler B.E."/>
            <person name="Wendel J.F."/>
        </authorList>
    </citation>
    <scope>NUCLEOTIDE SEQUENCE [LARGE SCALE GENOMIC DNA]</scope>
    <source>
        <strain evidence="7">8</strain>
        <tissue evidence="7">Leaf</tissue>
    </source>
</reference>
<evidence type="ECO:0000256" key="4">
    <source>
        <dbReference type="PROSITE-ProRule" id="PRU10141"/>
    </source>
</evidence>
<dbReference type="GO" id="GO:0005524">
    <property type="term" value="F:ATP binding"/>
    <property type="evidence" value="ECO:0007669"/>
    <property type="project" value="UniProtKB-UniRule"/>
</dbReference>
<evidence type="ECO:0000256" key="2">
    <source>
        <dbReference type="ARBA" id="ARBA00022741"/>
    </source>
</evidence>
<organism evidence="7 8">
    <name type="scientific">Gossypium raimondii</name>
    <name type="common">Peruvian cotton</name>
    <name type="synonym">Gossypium klotzschianum subsp. raimondii</name>
    <dbReference type="NCBI Taxonomy" id="29730"/>
    <lineage>
        <taxon>Eukaryota</taxon>
        <taxon>Viridiplantae</taxon>
        <taxon>Streptophyta</taxon>
        <taxon>Embryophyta</taxon>
        <taxon>Tracheophyta</taxon>
        <taxon>Spermatophyta</taxon>
        <taxon>Magnoliopsida</taxon>
        <taxon>eudicotyledons</taxon>
        <taxon>Gunneridae</taxon>
        <taxon>Pentapetalae</taxon>
        <taxon>rosids</taxon>
        <taxon>malvids</taxon>
        <taxon>Malvales</taxon>
        <taxon>Malvaceae</taxon>
        <taxon>Malvoideae</taxon>
        <taxon>Gossypium</taxon>
    </lineage>
</organism>
<dbReference type="PANTHER" id="PTHR47989">
    <property type="entry name" value="OS01G0750732 PROTEIN"/>
    <property type="match status" value="1"/>
</dbReference>
<feature type="binding site" evidence="4">
    <location>
        <position position="241"/>
    </location>
    <ligand>
        <name>ATP</name>
        <dbReference type="ChEBI" id="CHEBI:30616"/>
    </ligand>
</feature>
<dbReference type="InterPro" id="IPR011009">
    <property type="entry name" value="Kinase-like_dom_sf"/>
</dbReference>
<dbReference type="GO" id="GO:0004674">
    <property type="term" value="F:protein serine/threonine kinase activity"/>
    <property type="evidence" value="ECO:0007669"/>
    <property type="project" value="UniProtKB-KW"/>
</dbReference>
<dbReference type="Pfam" id="PF07714">
    <property type="entry name" value="PK_Tyr_Ser-Thr"/>
    <property type="match status" value="1"/>
</dbReference>
<dbReference type="EMBL" id="JABEZZ010000004">
    <property type="protein sequence ID" value="MBA0584528.1"/>
    <property type="molecule type" value="Genomic_DNA"/>
</dbReference>
<feature type="non-terminal residue" evidence="7">
    <location>
        <position position="292"/>
    </location>
</feature>
<dbReference type="Pfam" id="PF23180">
    <property type="entry name" value="ALE2_N"/>
    <property type="match status" value="1"/>
</dbReference>
<evidence type="ECO:0000313" key="8">
    <source>
        <dbReference type="Proteomes" id="UP000593578"/>
    </source>
</evidence>
<dbReference type="InterPro" id="IPR001245">
    <property type="entry name" value="Ser-Thr/Tyr_kinase_cat_dom"/>
</dbReference>
<keyword evidence="5" id="KW-1133">Transmembrane helix</keyword>
<comment type="caution">
    <text evidence="7">The sequence shown here is derived from an EMBL/GenBank/DDBJ whole genome shotgun (WGS) entry which is preliminary data.</text>
</comment>
<dbReference type="Proteomes" id="UP000593578">
    <property type="component" value="Unassembled WGS sequence"/>
</dbReference>
<evidence type="ECO:0000313" key="7">
    <source>
        <dbReference type="EMBL" id="MBA0584528.1"/>
    </source>
</evidence>
<keyword evidence="2 4" id="KW-0547">Nucleotide-binding</keyword>
<protein>
    <recommendedName>
        <fullName evidence="6">Protein kinase domain-containing protein</fullName>
    </recommendedName>
</protein>
<dbReference type="FunFam" id="3.30.200.20:FF:000146">
    <property type="entry name" value="receptor-like serine/threonine-protein kinase ALE2"/>
    <property type="match status" value="1"/>
</dbReference>
<dbReference type="SUPFAM" id="SSF56112">
    <property type="entry name" value="Protein kinase-like (PK-like)"/>
    <property type="match status" value="1"/>
</dbReference>
<feature type="domain" description="Protein kinase" evidence="6">
    <location>
        <begin position="213"/>
        <end position="292"/>
    </location>
</feature>
<keyword evidence="5" id="KW-0812">Transmembrane</keyword>
<dbReference type="PROSITE" id="PS50011">
    <property type="entry name" value="PROTEIN_KINASE_DOM"/>
    <property type="match status" value="1"/>
</dbReference>
<name>A0A7J8P5V1_GOSRA</name>
<accession>A0A7J8P5V1</accession>
<dbReference type="InterPro" id="IPR017441">
    <property type="entry name" value="Protein_kinase_ATP_BS"/>
</dbReference>
<evidence type="ECO:0000259" key="6">
    <source>
        <dbReference type="PROSITE" id="PS50011"/>
    </source>
</evidence>
<keyword evidence="3 4" id="KW-0067">ATP-binding</keyword>
<proteinExistence type="predicted"/>